<dbReference type="Proteomes" id="UP000005226">
    <property type="component" value="Chromosome 21"/>
</dbReference>
<feature type="domain" description="DED" evidence="3">
    <location>
        <begin position="164"/>
        <end position="248"/>
    </location>
</feature>
<keyword evidence="2" id="KW-0677">Repeat</keyword>
<feature type="domain" description="DED" evidence="3">
    <location>
        <begin position="1"/>
        <end position="85"/>
    </location>
</feature>
<feature type="domain" description="Pyrin" evidence="4">
    <location>
        <begin position="1"/>
        <end position="89"/>
    </location>
</feature>
<evidence type="ECO:0000313" key="6">
    <source>
        <dbReference type="Proteomes" id="UP000005226"/>
    </source>
</evidence>
<dbReference type="InterPro" id="IPR004020">
    <property type="entry name" value="DAPIN"/>
</dbReference>
<feature type="domain" description="Pyrin" evidence="4">
    <location>
        <begin position="160"/>
        <end position="252"/>
    </location>
</feature>
<dbReference type="InterPro" id="IPR001875">
    <property type="entry name" value="DED_dom"/>
</dbReference>
<evidence type="ECO:0000313" key="5">
    <source>
        <dbReference type="Ensembl" id="ENSTRUP00000052466.2"/>
    </source>
</evidence>
<name>A0A3B5KAM0_TAKRU</name>
<dbReference type="Gene3D" id="1.10.533.10">
    <property type="entry name" value="Death Domain, Fas"/>
    <property type="match status" value="2"/>
</dbReference>
<dbReference type="GO" id="GO:0042981">
    <property type="term" value="P:regulation of apoptotic process"/>
    <property type="evidence" value="ECO:0007669"/>
    <property type="project" value="InterPro"/>
</dbReference>
<dbReference type="PANTHER" id="PTHR24106">
    <property type="entry name" value="NACHT, LRR AND CARD DOMAINS-CONTAINING"/>
    <property type="match status" value="1"/>
</dbReference>
<evidence type="ECO:0008006" key="7">
    <source>
        <dbReference type="Google" id="ProtNLM"/>
    </source>
</evidence>
<dbReference type="InterPro" id="IPR051261">
    <property type="entry name" value="NLR"/>
</dbReference>
<dbReference type="Pfam" id="PF02758">
    <property type="entry name" value="PYRIN"/>
    <property type="match status" value="2"/>
</dbReference>
<dbReference type="PROSITE" id="PS50824">
    <property type="entry name" value="DAPIN"/>
    <property type="match status" value="2"/>
</dbReference>
<dbReference type="InterPro" id="IPR011029">
    <property type="entry name" value="DEATH-like_dom_sf"/>
</dbReference>
<dbReference type="InParanoid" id="A0A3B5KAM0"/>
<dbReference type="OMA" id="MKETQLV"/>
<proteinExistence type="predicted"/>
<reference evidence="5" key="3">
    <citation type="submission" date="2025-09" db="UniProtKB">
        <authorList>
            <consortium name="Ensembl"/>
        </authorList>
    </citation>
    <scope>IDENTIFICATION</scope>
</reference>
<dbReference type="AlphaFoldDB" id="A0A3B5KAM0"/>
<organism evidence="5 6">
    <name type="scientific">Takifugu rubripes</name>
    <name type="common">Japanese pufferfish</name>
    <name type="synonym">Fugu rubripes</name>
    <dbReference type="NCBI Taxonomy" id="31033"/>
    <lineage>
        <taxon>Eukaryota</taxon>
        <taxon>Metazoa</taxon>
        <taxon>Chordata</taxon>
        <taxon>Craniata</taxon>
        <taxon>Vertebrata</taxon>
        <taxon>Euteleostomi</taxon>
        <taxon>Actinopterygii</taxon>
        <taxon>Neopterygii</taxon>
        <taxon>Teleostei</taxon>
        <taxon>Neoteleostei</taxon>
        <taxon>Acanthomorphata</taxon>
        <taxon>Eupercaria</taxon>
        <taxon>Tetraodontiformes</taxon>
        <taxon>Tetradontoidea</taxon>
        <taxon>Tetraodontidae</taxon>
        <taxon>Takifugu</taxon>
    </lineage>
</organism>
<evidence type="ECO:0000259" key="3">
    <source>
        <dbReference type="PROSITE" id="PS50168"/>
    </source>
</evidence>
<reference evidence="5" key="2">
    <citation type="submission" date="2025-08" db="UniProtKB">
        <authorList>
            <consortium name="Ensembl"/>
        </authorList>
    </citation>
    <scope>IDENTIFICATION</scope>
</reference>
<sequence>MAQETLLNVLEDLTEEEFNKFKFYLKDPGVMGGFNPIKNYQLETRERTVVVDLMVKAYKDQGAVEVTKKILEKIPRNDILQNLSAVSSDPEGHSLVQEVQENLRSGRLRTESLSSAQWSALGFILLSSGQDLEMFDLKKYSASEWVLLRLLPVVTACTKQDATMAQEILLNVLEDLTEEEFNKFKFYLKDPGVMGGFNPVKNYQLETRERTVVVDLMVKAYKDQGAVEVTKKILEKIPRNDILQNLSAVSSDSGHLGNNGKEEPYQHRMGLEEEDEDIPAGDLEWIA</sequence>
<dbReference type="Ensembl" id="ENSTRUT00000057158.2">
    <property type="protein sequence ID" value="ENSTRUP00000052466.2"/>
    <property type="gene ID" value="ENSTRUG00000028585.1"/>
</dbReference>
<keyword evidence="1" id="KW-0433">Leucine-rich repeat</keyword>
<evidence type="ECO:0000256" key="1">
    <source>
        <dbReference type="ARBA" id="ARBA00022614"/>
    </source>
</evidence>
<dbReference type="PROSITE" id="PS50168">
    <property type="entry name" value="DED"/>
    <property type="match status" value="2"/>
</dbReference>
<dbReference type="SUPFAM" id="SSF47986">
    <property type="entry name" value="DEATH domain"/>
    <property type="match status" value="2"/>
</dbReference>
<dbReference type="GeneTree" id="ENSGT01010000223506"/>
<dbReference type="SMART" id="SM01289">
    <property type="entry name" value="PYRIN"/>
    <property type="match status" value="2"/>
</dbReference>
<evidence type="ECO:0000259" key="4">
    <source>
        <dbReference type="PROSITE" id="PS50824"/>
    </source>
</evidence>
<evidence type="ECO:0000256" key="2">
    <source>
        <dbReference type="ARBA" id="ARBA00022737"/>
    </source>
</evidence>
<dbReference type="CDD" id="cd08321">
    <property type="entry name" value="Pyrin_ASC-like"/>
    <property type="match status" value="2"/>
</dbReference>
<reference evidence="5 6" key="1">
    <citation type="journal article" date="2011" name="Genome Biol. Evol.">
        <title>Integration of the genetic map and genome assembly of fugu facilitates insights into distinct features of genome evolution in teleosts and mammals.</title>
        <authorList>
            <person name="Kai W."/>
            <person name="Kikuchi K."/>
            <person name="Tohari S."/>
            <person name="Chew A.K."/>
            <person name="Tay A."/>
            <person name="Fujiwara A."/>
            <person name="Hosoya S."/>
            <person name="Suetake H."/>
            <person name="Naruse K."/>
            <person name="Brenner S."/>
            <person name="Suzuki Y."/>
            <person name="Venkatesh B."/>
        </authorList>
    </citation>
    <scope>NUCLEOTIDE SEQUENCE [LARGE SCALE GENOMIC DNA]</scope>
</reference>
<accession>A0A3B5KAM0</accession>
<keyword evidence="6" id="KW-1185">Reference proteome</keyword>
<protein>
    <recommendedName>
        <fullName evidence="7">Pyrin domain-containing protein</fullName>
    </recommendedName>
</protein>